<evidence type="ECO:0000256" key="1">
    <source>
        <dbReference type="SAM" id="MobiDB-lite"/>
    </source>
</evidence>
<feature type="transmembrane region" description="Helical" evidence="2">
    <location>
        <begin position="209"/>
        <end position="230"/>
    </location>
</feature>
<name>A0A1S6GKG6_9MYCO</name>
<feature type="compositionally biased region" description="Low complexity" evidence="1">
    <location>
        <begin position="62"/>
        <end position="71"/>
    </location>
</feature>
<dbReference type="EMBL" id="KY349138">
    <property type="protein sequence ID" value="AQS22367.1"/>
    <property type="molecule type" value="Genomic_DNA"/>
</dbReference>
<accession>A0A1S6GKG6</accession>
<dbReference type="AlphaFoldDB" id="A0A1S6GKG6"/>
<gene>
    <name evidence="4" type="ORF">pCBMA213_2_00003</name>
</gene>
<organism evidence="4">
    <name type="scientific">Mycolicibacterium sp. CBMA 213</name>
    <dbReference type="NCBI Taxonomy" id="1968788"/>
    <lineage>
        <taxon>Bacteria</taxon>
        <taxon>Bacillati</taxon>
        <taxon>Actinomycetota</taxon>
        <taxon>Actinomycetes</taxon>
        <taxon>Mycobacteriales</taxon>
        <taxon>Mycobacteriaceae</taxon>
        <taxon>Mycolicibacterium</taxon>
    </lineage>
</organism>
<keyword evidence="2" id="KW-0472">Membrane</keyword>
<feature type="compositionally biased region" description="Pro residues" evidence="1">
    <location>
        <begin position="115"/>
        <end position="134"/>
    </location>
</feature>
<feature type="compositionally biased region" description="Pro residues" evidence="1">
    <location>
        <begin position="42"/>
        <end position="61"/>
    </location>
</feature>
<dbReference type="InterPro" id="IPR025637">
    <property type="entry name" value="DUF4333"/>
</dbReference>
<protein>
    <recommendedName>
        <fullName evidence="3">DUF4333 domain-containing protein</fullName>
    </recommendedName>
</protein>
<sequence>MSAPEQGTSGANPENDPAVEFESTGLWPIDDPEQTAHIQRPPTTPPTPASPTPASPAPAEPSAPASVATPPTATPPPASAPTAADPAPHVDPEATSVVPRPTGNYTQPWAATTPAPAPTPPAPTPGFSGYPPPHESAGGYHQQYGGYPQGAGYQPAPGYPPGPSGYPGGYQPNPGYPQPQQSAAAESATGSFEFTPTTAIRSGRRRRTALLIGAGVAVIAIAAVGVTGFWKPGFLVKRQLNIAKVQEGVQHILTDPNAGYGISGVSGVACNQGQNPSANPGDKFTCELQISGSAGKRHVEVTVVDDHGTYQVGKVT</sequence>
<dbReference type="Pfam" id="PF14230">
    <property type="entry name" value="DUF4333"/>
    <property type="match status" value="1"/>
</dbReference>
<feature type="compositionally biased region" description="Low complexity" evidence="1">
    <location>
        <begin position="169"/>
        <end position="188"/>
    </location>
</feature>
<feature type="domain" description="DUF4333" evidence="3">
    <location>
        <begin position="224"/>
        <end position="308"/>
    </location>
</feature>
<dbReference type="PRINTS" id="PR01217">
    <property type="entry name" value="PRICHEXTENSN"/>
</dbReference>
<evidence type="ECO:0000313" key="4">
    <source>
        <dbReference type="EMBL" id="AQS22367.1"/>
    </source>
</evidence>
<proteinExistence type="predicted"/>
<dbReference type="RefSeq" id="WP_155909851.1">
    <property type="nucleotide sequence ID" value="NZ_KY349138.1"/>
</dbReference>
<evidence type="ECO:0000256" key="2">
    <source>
        <dbReference type="SAM" id="Phobius"/>
    </source>
</evidence>
<feature type="compositionally biased region" description="Polar residues" evidence="1">
    <location>
        <begin position="1"/>
        <end position="12"/>
    </location>
</feature>
<keyword evidence="4" id="KW-0614">Plasmid</keyword>
<geneLocation type="plasmid" evidence="4">
    <name>pCBMA213_2</name>
</geneLocation>
<keyword evidence="2" id="KW-0812">Transmembrane</keyword>
<feature type="region of interest" description="Disordered" evidence="1">
    <location>
        <begin position="1"/>
        <end position="190"/>
    </location>
</feature>
<evidence type="ECO:0000259" key="3">
    <source>
        <dbReference type="Pfam" id="PF14230"/>
    </source>
</evidence>
<feature type="compositionally biased region" description="Low complexity" evidence="1">
    <location>
        <begin position="137"/>
        <end position="156"/>
    </location>
</feature>
<keyword evidence="2" id="KW-1133">Transmembrane helix</keyword>
<reference evidence="4" key="1">
    <citation type="submission" date="2016-12" db="EMBL/GenBank/DDBJ databases">
        <title>Complete plasmid sequence carrying type IV-like and type VII secretion systems from an atypical mycobacteria strain.</title>
        <authorList>
            <person name="Morgado S."/>
            <person name="Marin M."/>
            <person name="Fonseca E."/>
            <person name="Freitas F."/>
            <person name="Vicente A.C."/>
        </authorList>
    </citation>
    <scope>NUCLEOTIDE SEQUENCE</scope>
    <source>
        <strain evidence="4">CBMA 213</strain>
        <plasmid evidence="4">pCBMA213_2</plasmid>
    </source>
</reference>